<evidence type="ECO:0000256" key="9">
    <source>
        <dbReference type="ARBA" id="ARBA00023054"/>
    </source>
</evidence>
<feature type="domain" description="Xylose isomerase-like TIM barrel" evidence="12">
    <location>
        <begin position="76"/>
        <end position="335"/>
    </location>
</feature>
<evidence type="ECO:0000259" key="12">
    <source>
        <dbReference type="Pfam" id="PF01261"/>
    </source>
</evidence>
<keyword evidence="7" id="KW-0378">Hydrolase</keyword>
<evidence type="ECO:0000256" key="4">
    <source>
        <dbReference type="ARBA" id="ARBA00021759"/>
    </source>
</evidence>
<dbReference type="InterPro" id="IPR013022">
    <property type="entry name" value="Xyl_isomerase-like_TIM-brl"/>
</dbReference>
<dbReference type="Pfam" id="PF08243">
    <property type="entry name" value="SPT2"/>
    <property type="match status" value="1"/>
</dbReference>
<dbReference type="GO" id="GO:0006284">
    <property type="term" value="P:base-excision repair"/>
    <property type="evidence" value="ECO:0007669"/>
    <property type="project" value="TreeGrafter"/>
</dbReference>
<evidence type="ECO:0000256" key="6">
    <source>
        <dbReference type="ARBA" id="ARBA00022763"/>
    </source>
</evidence>
<evidence type="ECO:0000256" key="5">
    <source>
        <dbReference type="ARBA" id="ARBA00022723"/>
    </source>
</evidence>
<dbReference type="GO" id="GO:0003906">
    <property type="term" value="F:DNA-(apurinic or apyrimidinic site) endonuclease activity"/>
    <property type="evidence" value="ECO:0007669"/>
    <property type="project" value="TreeGrafter"/>
</dbReference>
<dbReference type="GO" id="GO:0003677">
    <property type="term" value="F:DNA binding"/>
    <property type="evidence" value="ECO:0007669"/>
    <property type="project" value="InterPro"/>
</dbReference>
<accession>A0A4T0FBT7</accession>
<dbReference type="PROSITE" id="PS51432">
    <property type="entry name" value="AP_NUCLEASE_F2_4"/>
    <property type="match status" value="1"/>
</dbReference>
<keyword evidence="8" id="KW-0862">Zinc</keyword>
<keyword evidence="10" id="KW-0234">DNA repair</keyword>
<dbReference type="PROSITE" id="PS00731">
    <property type="entry name" value="AP_NUCLEASE_F2_3"/>
    <property type="match status" value="1"/>
</dbReference>
<dbReference type="NCBIfam" id="NF002199">
    <property type="entry name" value="PRK01060.1-4"/>
    <property type="match status" value="1"/>
</dbReference>
<keyword evidence="9" id="KW-0175">Coiled coil</keyword>
<feature type="compositionally biased region" description="Basic and acidic residues" evidence="11">
    <location>
        <begin position="452"/>
        <end position="478"/>
    </location>
</feature>
<evidence type="ECO:0000256" key="3">
    <source>
        <dbReference type="ARBA" id="ARBA00006461"/>
    </source>
</evidence>
<name>A0A4T0FBT7_9BASI</name>
<dbReference type="Pfam" id="PF01261">
    <property type="entry name" value="AP_endonuc_2"/>
    <property type="match status" value="1"/>
</dbReference>
<sequence>MAKSSDSLSPPPLTSSSPPRKKRRSRATSKTSSTSKSHRVPKYKNEGRGFVERLQCSYKVGSHCSSAGGAHQAVLNAATNGSNAFALFIGNQRQWKSKNLSQEDVDRFESCVVEHNYDKRHILPHGNYLINMGSAKQETQDKSMQCFINELQNCEKLGLRLYNFHPGSSGHTSVEACCKKIGECISLGQEKCNNVTILVENMAGQGSTVGKNFEELRMIIDTVKDKSRVGVCLDTCHLFASGYDISTRESYSETMNEFDEVVGLKYLKALHLNDSLTPCNSKKDRHHNIGAGHIGLDAFRYVMTDDRLKDLPMILETPASEKGEDIWSLEIELLHSLHNKLDDRYSELIQMAKANSERGAQHLQDMKKRKEDQDKHAQAQSRQKEAERRLAQDEISKRRKIAELRNKELQDGRIHQRNMTRSVQDVGSSVGYSAASSSKARAAAQTSSPGASKREALTREEKRQLKQKKDLGDLDKASRTRSQASSLQSNYKAGNLVALNTNKRDTRSVEEIQRDLKNKKESKQQTSDVARNLKTEKRLTPASKSQVTQRAGEHLVNESGDEYSSHAIWSLFGKDKAKYLERDYDSDESDAGMEATNQDVYDEELTSSRHGKREDEREAENLRRREAEKKRRKLAT</sequence>
<feature type="compositionally biased region" description="Low complexity" evidence="11">
    <location>
        <begin position="1"/>
        <end position="18"/>
    </location>
</feature>
<dbReference type="FunFam" id="3.20.20.150:FF:000001">
    <property type="entry name" value="Probable endonuclease 4"/>
    <property type="match status" value="1"/>
</dbReference>
<evidence type="ECO:0000313" key="13">
    <source>
        <dbReference type="EMBL" id="TIA85537.1"/>
    </source>
</evidence>
<dbReference type="GO" id="GO:0008270">
    <property type="term" value="F:zinc ion binding"/>
    <property type="evidence" value="ECO:0007669"/>
    <property type="project" value="InterPro"/>
</dbReference>
<dbReference type="SMART" id="SM00784">
    <property type="entry name" value="SPT2"/>
    <property type="match status" value="1"/>
</dbReference>
<dbReference type="InterPro" id="IPR018246">
    <property type="entry name" value="AP_endonuc_F2_Zn_BS"/>
</dbReference>
<dbReference type="PROSITE" id="PS00730">
    <property type="entry name" value="AP_NUCLEASE_F2_2"/>
    <property type="match status" value="1"/>
</dbReference>
<dbReference type="CDD" id="cd00019">
    <property type="entry name" value="AP2Ec"/>
    <property type="match status" value="1"/>
</dbReference>
<dbReference type="Proteomes" id="UP000310189">
    <property type="component" value="Unassembled WGS sequence"/>
</dbReference>
<evidence type="ECO:0000256" key="11">
    <source>
        <dbReference type="SAM" id="MobiDB-lite"/>
    </source>
</evidence>
<dbReference type="EMBL" id="SPNW01000106">
    <property type="protein sequence ID" value="TIA85537.1"/>
    <property type="molecule type" value="Genomic_DNA"/>
</dbReference>
<dbReference type="Gene3D" id="3.20.20.150">
    <property type="entry name" value="Divalent-metal-dependent TIM barrel enzymes"/>
    <property type="match status" value="1"/>
</dbReference>
<gene>
    <name evidence="13" type="ORF">E3P99_03972</name>
</gene>
<dbReference type="PROSITE" id="PS00729">
    <property type="entry name" value="AP_NUCLEASE_F2_1"/>
    <property type="match status" value="1"/>
</dbReference>
<comment type="similarity">
    <text evidence="2">Belongs to the AP endonuclease 2 family.</text>
</comment>
<evidence type="ECO:0000256" key="7">
    <source>
        <dbReference type="ARBA" id="ARBA00022801"/>
    </source>
</evidence>
<dbReference type="SUPFAM" id="SSF51658">
    <property type="entry name" value="Xylose isomerase-like"/>
    <property type="match status" value="1"/>
</dbReference>
<evidence type="ECO:0000256" key="8">
    <source>
        <dbReference type="ARBA" id="ARBA00022833"/>
    </source>
</evidence>
<reference evidence="13 14" key="1">
    <citation type="submission" date="2019-03" db="EMBL/GenBank/DDBJ databases">
        <title>Sequencing 23 genomes of Wallemia ichthyophaga.</title>
        <authorList>
            <person name="Gostincar C."/>
        </authorList>
    </citation>
    <scope>NUCLEOTIDE SEQUENCE [LARGE SCALE GENOMIC DNA]</scope>
    <source>
        <strain evidence="13 14">EXF-5753</strain>
    </source>
</reference>
<dbReference type="PANTHER" id="PTHR21445:SF0">
    <property type="entry name" value="APURINIC-APYRIMIDINIC ENDONUCLEASE"/>
    <property type="match status" value="1"/>
</dbReference>
<dbReference type="InterPro" id="IPR036237">
    <property type="entry name" value="Xyl_isomerase-like_sf"/>
</dbReference>
<comment type="cofactor">
    <cofactor evidence="1">
        <name>Zn(2+)</name>
        <dbReference type="ChEBI" id="CHEBI:29105"/>
    </cofactor>
</comment>
<keyword evidence="6" id="KW-0227">DNA damage</keyword>
<dbReference type="InterPro" id="IPR013256">
    <property type="entry name" value="Chromatin_SPT2"/>
</dbReference>
<feature type="compositionally biased region" description="Basic and acidic residues" evidence="11">
    <location>
        <begin position="502"/>
        <end position="523"/>
    </location>
</feature>
<dbReference type="GO" id="GO:0005634">
    <property type="term" value="C:nucleus"/>
    <property type="evidence" value="ECO:0007669"/>
    <property type="project" value="TreeGrafter"/>
</dbReference>
<feature type="compositionally biased region" description="Polar residues" evidence="11">
    <location>
        <begin position="480"/>
        <end position="492"/>
    </location>
</feature>
<feature type="region of interest" description="Disordered" evidence="11">
    <location>
        <begin position="357"/>
        <end position="562"/>
    </location>
</feature>
<comment type="similarity">
    <text evidence="3">Belongs to the SPT2 family.</text>
</comment>
<evidence type="ECO:0000256" key="2">
    <source>
        <dbReference type="ARBA" id="ARBA00005340"/>
    </source>
</evidence>
<dbReference type="HAMAP" id="MF_00152">
    <property type="entry name" value="Nfo"/>
    <property type="match status" value="1"/>
</dbReference>
<dbReference type="GO" id="GO:0005739">
    <property type="term" value="C:mitochondrion"/>
    <property type="evidence" value="ECO:0007669"/>
    <property type="project" value="TreeGrafter"/>
</dbReference>
<dbReference type="InterPro" id="IPR001719">
    <property type="entry name" value="AP_endonuc_2"/>
</dbReference>
<dbReference type="NCBIfam" id="TIGR00587">
    <property type="entry name" value="nfo"/>
    <property type="match status" value="1"/>
</dbReference>
<feature type="compositionally biased region" description="Low complexity" evidence="11">
    <location>
        <begin position="426"/>
        <end position="448"/>
    </location>
</feature>
<feature type="region of interest" description="Disordered" evidence="11">
    <location>
        <begin position="1"/>
        <end position="46"/>
    </location>
</feature>
<dbReference type="GO" id="GO:0008081">
    <property type="term" value="F:phosphoric diester hydrolase activity"/>
    <property type="evidence" value="ECO:0007669"/>
    <property type="project" value="TreeGrafter"/>
</dbReference>
<evidence type="ECO:0000256" key="1">
    <source>
        <dbReference type="ARBA" id="ARBA00001947"/>
    </source>
</evidence>
<feature type="compositionally biased region" description="Basic and acidic residues" evidence="11">
    <location>
        <begin position="357"/>
        <end position="414"/>
    </location>
</feature>
<comment type="caution">
    <text evidence="13">The sequence shown here is derived from an EMBL/GenBank/DDBJ whole genome shotgun (WGS) entry which is preliminary data.</text>
</comment>
<protein>
    <recommendedName>
        <fullName evidence="4">Apurinic-apyrimidinic endonuclease 1</fullName>
    </recommendedName>
</protein>
<dbReference type="SMART" id="SM00518">
    <property type="entry name" value="AP2Ec"/>
    <property type="match status" value="1"/>
</dbReference>
<keyword evidence="14" id="KW-1185">Reference proteome</keyword>
<evidence type="ECO:0000256" key="10">
    <source>
        <dbReference type="ARBA" id="ARBA00023204"/>
    </source>
</evidence>
<dbReference type="AlphaFoldDB" id="A0A4T0FBT7"/>
<feature type="region of interest" description="Disordered" evidence="11">
    <location>
        <begin position="583"/>
        <end position="636"/>
    </location>
</feature>
<dbReference type="OrthoDB" id="7663182at2759"/>
<evidence type="ECO:0000313" key="14">
    <source>
        <dbReference type="Proteomes" id="UP000310189"/>
    </source>
</evidence>
<keyword evidence="5" id="KW-0479">Metal-binding</keyword>
<feature type="compositionally biased region" description="Basic and acidic residues" evidence="11">
    <location>
        <begin position="612"/>
        <end position="629"/>
    </location>
</feature>
<organism evidence="13 14">
    <name type="scientific">Wallemia hederae</name>
    <dbReference type="NCBI Taxonomy" id="1540922"/>
    <lineage>
        <taxon>Eukaryota</taxon>
        <taxon>Fungi</taxon>
        <taxon>Dikarya</taxon>
        <taxon>Basidiomycota</taxon>
        <taxon>Wallemiomycotina</taxon>
        <taxon>Wallemiomycetes</taxon>
        <taxon>Wallemiales</taxon>
        <taxon>Wallemiaceae</taxon>
        <taxon>Wallemia</taxon>
    </lineage>
</organism>
<proteinExistence type="inferred from homology"/>
<dbReference type="PANTHER" id="PTHR21445">
    <property type="entry name" value="ENDONUCLEASE IV ENDODEOXYRIBONUCLEASE IV"/>
    <property type="match status" value="1"/>
</dbReference>